<keyword evidence="1 2" id="KW-0597">Phosphoprotein</keyword>
<evidence type="ECO:0000256" key="2">
    <source>
        <dbReference type="PROSITE-ProRule" id="PRU00169"/>
    </source>
</evidence>
<evidence type="ECO:0000256" key="1">
    <source>
        <dbReference type="ARBA" id="ARBA00022553"/>
    </source>
</evidence>
<dbReference type="SMART" id="SM00448">
    <property type="entry name" value="REC"/>
    <property type="match status" value="1"/>
</dbReference>
<reference evidence="4" key="1">
    <citation type="submission" date="2019-11" db="EMBL/GenBank/DDBJ databases">
        <authorList>
            <person name="Li J."/>
        </authorList>
    </citation>
    <scope>NUCLEOTIDE SEQUENCE</scope>
    <source>
        <strain evidence="4">B6B</strain>
    </source>
</reference>
<dbReference type="InterPro" id="IPR001789">
    <property type="entry name" value="Sig_transdc_resp-reg_receiver"/>
</dbReference>
<protein>
    <submittedName>
        <fullName evidence="4">Response regulator</fullName>
    </submittedName>
</protein>
<proteinExistence type="predicted"/>
<keyword evidence="5" id="KW-1185">Reference proteome</keyword>
<dbReference type="GO" id="GO:0000160">
    <property type="term" value="P:phosphorelay signal transduction system"/>
    <property type="evidence" value="ECO:0007669"/>
    <property type="project" value="InterPro"/>
</dbReference>
<dbReference type="RefSeq" id="WP_153737603.1">
    <property type="nucleotide sequence ID" value="NZ_WJNG01000013.1"/>
</dbReference>
<dbReference type="EMBL" id="WJNG01000013">
    <property type="protein sequence ID" value="MRH43987.1"/>
    <property type="molecule type" value="Genomic_DNA"/>
</dbReference>
<dbReference type="PANTHER" id="PTHR44591:SF3">
    <property type="entry name" value="RESPONSE REGULATORY DOMAIN-CONTAINING PROTEIN"/>
    <property type="match status" value="1"/>
</dbReference>
<sequence>MGKTVMIVDDQLGIRLLLEEIVKGEGYQVVTAENGKEALDKIEKSKPDLLIIDFKLPIMDGFAVLNHLDQLGEKIPAIIMSGLAEEAAAKVKDLPMVKEVFAKPFDVEDARKHINRLLN</sequence>
<feature type="domain" description="Response regulatory" evidence="3">
    <location>
        <begin position="4"/>
        <end position="118"/>
    </location>
</feature>
<dbReference type="Proteomes" id="UP000799092">
    <property type="component" value="Unassembled WGS sequence"/>
</dbReference>
<evidence type="ECO:0000313" key="5">
    <source>
        <dbReference type="Proteomes" id="UP000799092"/>
    </source>
</evidence>
<accession>A0A6A8DLW2</accession>
<evidence type="ECO:0000259" key="3">
    <source>
        <dbReference type="PROSITE" id="PS50110"/>
    </source>
</evidence>
<dbReference type="InterPro" id="IPR011006">
    <property type="entry name" value="CheY-like_superfamily"/>
</dbReference>
<dbReference type="AlphaFoldDB" id="A0A6A8DLW2"/>
<dbReference type="OrthoDB" id="9808843at2"/>
<dbReference type="InterPro" id="IPR050595">
    <property type="entry name" value="Bact_response_regulator"/>
</dbReference>
<comment type="caution">
    <text evidence="4">The sequence shown here is derived from an EMBL/GenBank/DDBJ whole genome shotgun (WGS) entry which is preliminary data.</text>
</comment>
<name>A0A6A8DLW2_9BACI</name>
<dbReference type="SUPFAM" id="SSF52172">
    <property type="entry name" value="CheY-like"/>
    <property type="match status" value="1"/>
</dbReference>
<organism evidence="4 5">
    <name type="scientific">Aquibacillus halophilus</name>
    <dbReference type="NCBI Taxonomy" id="930132"/>
    <lineage>
        <taxon>Bacteria</taxon>
        <taxon>Bacillati</taxon>
        <taxon>Bacillota</taxon>
        <taxon>Bacilli</taxon>
        <taxon>Bacillales</taxon>
        <taxon>Bacillaceae</taxon>
        <taxon>Aquibacillus</taxon>
    </lineage>
</organism>
<dbReference type="Pfam" id="PF00072">
    <property type="entry name" value="Response_reg"/>
    <property type="match status" value="1"/>
</dbReference>
<evidence type="ECO:0000313" key="4">
    <source>
        <dbReference type="EMBL" id="MRH43987.1"/>
    </source>
</evidence>
<feature type="modified residue" description="4-aspartylphosphate" evidence="2">
    <location>
        <position position="53"/>
    </location>
</feature>
<dbReference type="PROSITE" id="PS50110">
    <property type="entry name" value="RESPONSE_REGULATORY"/>
    <property type="match status" value="1"/>
</dbReference>
<gene>
    <name evidence="4" type="ORF">GH741_15190</name>
</gene>
<dbReference type="PANTHER" id="PTHR44591">
    <property type="entry name" value="STRESS RESPONSE REGULATOR PROTEIN 1"/>
    <property type="match status" value="1"/>
</dbReference>
<dbReference type="Gene3D" id="3.40.50.2300">
    <property type="match status" value="1"/>
</dbReference>